<evidence type="ECO:0000313" key="11">
    <source>
        <dbReference type="EMBL" id="MFD1720363.1"/>
    </source>
</evidence>
<feature type="transmembrane region" description="Helical" evidence="9">
    <location>
        <begin position="24"/>
        <end position="41"/>
    </location>
</feature>
<dbReference type="PANTHER" id="PTHR24421">
    <property type="entry name" value="NITRATE/NITRITE SENSOR PROTEIN NARX-RELATED"/>
    <property type="match status" value="1"/>
</dbReference>
<keyword evidence="6 11" id="KW-0418">Kinase</keyword>
<proteinExistence type="predicted"/>
<accession>A0ABW4LA15</accession>
<keyword evidence="7" id="KW-0067">ATP-binding</keyword>
<feature type="transmembrane region" description="Helical" evidence="9">
    <location>
        <begin position="116"/>
        <end position="133"/>
    </location>
</feature>
<keyword evidence="8" id="KW-0902">Two-component regulatory system</keyword>
<evidence type="ECO:0000256" key="9">
    <source>
        <dbReference type="SAM" id="Phobius"/>
    </source>
</evidence>
<comment type="caution">
    <text evidence="11">The sequence shown here is derived from an EMBL/GenBank/DDBJ whole genome shotgun (WGS) entry which is preliminary data.</text>
</comment>
<evidence type="ECO:0000256" key="7">
    <source>
        <dbReference type="ARBA" id="ARBA00022840"/>
    </source>
</evidence>
<organism evidence="11 12">
    <name type="scientific">Amnibacterium endophyticum</name>
    <dbReference type="NCBI Taxonomy" id="2109337"/>
    <lineage>
        <taxon>Bacteria</taxon>
        <taxon>Bacillati</taxon>
        <taxon>Actinomycetota</taxon>
        <taxon>Actinomycetes</taxon>
        <taxon>Micrococcales</taxon>
        <taxon>Microbacteriaceae</taxon>
        <taxon>Amnibacterium</taxon>
    </lineage>
</organism>
<feature type="transmembrane region" description="Helical" evidence="9">
    <location>
        <begin position="139"/>
        <end position="159"/>
    </location>
</feature>
<dbReference type="Proteomes" id="UP001597347">
    <property type="component" value="Unassembled WGS sequence"/>
</dbReference>
<evidence type="ECO:0000256" key="3">
    <source>
        <dbReference type="ARBA" id="ARBA00022553"/>
    </source>
</evidence>
<dbReference type="Pfam" id="PF07730">
    <property type="entry name" value="HisKA_3"/>
    <property type="match status" value="1"/>
</dbReference>
<evidence type="ECO:0000256" key="2">
    <source>
        <dbReference type="ARBA" id="ARBA00012438"/>
    </source>
</evidence>
<dbReference type="Gene3D" id="1.20.5.1930">
    <property type="match status" value="1"/>
</dbReference>
<keyword evidence="4" id="KW-0808">Transferase</keyword>
<dbReference type="InterPro" id="IPR050482">
    <property type="entry name" value="Sensor_HK_TwoCompSys"/>
</dbReference>
<dbReference type="Gene3D" id="3.30.565.10">
    <property type="entry name" value="Histidine kinase-like ATPase, C-terminal domain"/>
    <property type="match status" value="1"/>
</dbReference>
<reference evidence="12" key="1">
    <citation type="journal article" date="2019" name="Int. J. Syst. Evol. Microbiol.">
        <title>The Global Catalogue of Microorganisms (GCM) 10K type strain sequencing project: providing services to taxonomists for standard genome sequencing and annotation.</title>
        <authorList>
            <consortium name="The Broad Institute Genomics Platform"/>
            <consortium name="The Broad Institute Genome Sequencing Center for Infectious Disease"/>
            <person name="Wu L."/>
            <person name="Ma J."/>
        </authorList>
    </citation>
    <scope>NUCLEOTIDE SEQUENCE [LARGE SCALE GENOMIC DNA]</scope>
    <source>
        <strain evidence="12">CGMCC 1.12471</strain>
    </source>
</reference>
<dbReference type="PANTHER" id="PTHR24421:SF10">
    <property type="entry name" value="NITRATE_NITRITE SENSOR PROTEIN NARQ"/>
    <property type="match status" value="1"/>
</dbReference>
<protein>
    <recommendedName>
        <fullName evidence="2">histidine kinase</fullName>
        <ecNumber evidence="2">2.7.13.3</ecNumber>
    </recommendedName>
</protein>
<keyword evidence="9" id="KW-0472">Membrane</keyword>
<keyword evidence="3" id="KW-0597">Phosphoprotein</keyword>
<evidence type="ECO:0000256" key="5">
    <source>
        <dbReference type="ARBA" id="ARBA00022741"/>
    </source>
</evidence>
<dbReference type="InterPro" id="IPR036890">
    <property type="entry name" value="HATPase_C_sf"/>
</dbReference>
<keyword evidence="12" id="KW-1185">Reference proteome</keyword>
<keyword evidence="9" id="KW-1133">Transmembrane helix</keyword>
<dbReference type="InterPro" id="IPR011712">
    <property type="entry name" value="Sig_transdc_His_kin_sub3_dim/P"/>
</dbReference>
<dbReference type="CDD" id="cd16917">
    <property type="entry name" value="HATPase_UhpB-NarQ-NarX-like"/>
    <property type="match status" value="1"/>
</dbReference>
<evidence type="ECO:0000313" key="12">
    <source>
        <dbReference type="Proteomes" id="UP001597347"/>
    </source>
</evidence>
<feature type="transmembrane region" description="Helical" evidence="9">
    <location>
        <begin position="78"/>
        <end position="109"/>
    </location>
</feature>
<name>A0ABW4LA15_9MICO</name>
<keyword evidence="5" id="KW-0547">Nucleotide-binding</keyword>
<feature type="domain" description="Signal transduction histidine kinase subgroup 3 dimerisation and phosphoacceptor" evidence="10">
    <location>
        <begin position="194"/>
        <end position="259"/>
    </location>
</feature>
<evidence type="ECO:0000256" key="8">
    <source>
        <dbReference type="ARBA" id="ARBA00023012"/>
    </source>
</evidence>
<dbReference type="GO" id="GO:0016301">
    <property type="term" value="F:kinase activity"/>
    <property type="evidence" value="ECO:0007669"/>
    <property type="project" value="UniProtKB-KW"/>
</dbReference>
<dbReference type="EMBL" id="JBHUEA010000002">
    <property type="protein sequence ID" value="MFD1720363.1"/>
    <property type="molecule type" value="Genomic_DNA"/>
</dbReference>
<dbReference type="EC" id="2.7.13.3" evidence="2"/>
<gene>
    <name evidence="11" type="ORF">ACFSBI_02275</name>
</gene>
<sequence length="391" mass="40314">MSEHPSTARPSTAVPFGAPDPTASRTWIVLVIVAALGLTTLQSRAVTEHPPVLVLTVGALLLWLAWTPLRPGRLRTALIVAGALASAVAAGLGVPQMIAGLIAGSVLLLGDPRQRLAPVVALTGGGTAVLLLVGAGARITATALVIDLGVLAFGVLIGVSRRYRVRAALQQEALRDAARAAEQDAARNRLLEDRAAVARDVHDVLAHSLGGLVVQLDAIEALLERGHVDEAAVRAAAARTLAAEGLTEARRAVAALRDPDREVAPAVPDEALEDLLAAHRSLGGELAVTGEPALTGVDQPHRQALVRALQEALTNARRHASSAPVRVSVERDPQALVLRVENAVGASTRSPGGGHGLAGMAERFRSLGDGSVVTAGRRGDAFVVEARAVLA</sequence>
<evidence type="ECO:0000256" key="4">
    <source>
        <dbReference type="ARBA" id="ARBA00022679"/>
    </source>
</evidence>
<evidence type="ECO:0000256" key="6">
    <source>
        <dbReference type="ARBA" id="ARBA00022777"/>
    </source>
</evidence>
<evidence type="ECO:0000259" key="10">
    <source>
        <dbReference type="Pfam" id="PF07730"/>
    </source>
</evidence>
<feature type="transmembrane region" description="Helical" evidence="9">
    <location>
        <begin position="50"/>
        <end position="66"/>
    </location>
</feature>
<evidence type="ECO:0000256" key="1">
    <source>
        <dbReference type="ARBA" id="ARBA00000085"/>
    </source>
</evidence>
<keyword evidence="9" id="KW-0812">Transmembrane</keyword>
<dbReference type="SUPFAM" id="SSF55874">
    <property type="entry name" value="ATPase domain of HSP90 chaperone/DNA topoisomerase II/histidine kinase"/>
    <property type="match status" value="1"/>
</dbReference>
<comment type="catalytic activity">
    <reaction evidence="1">
        <text>ATP + protein L-histidine = ADP + protein N-phospho-L-histidine.</text>
        <dbReference type="EC" id="2.7.13.3"/>
    </reaction>
</comment>
<dbReference type="RefSeq" id="WP_377931603.1">
    <property type="nucleotide sequence ID" value="NZ_JBHUEA010000002.1"/>
</dbReference>